<dbReference type="KEGG" id="dwu:DVJ83_05255"/>
<proteinExistence type="predicted"/>
<dbReference type="EMBL" id="CP031158">
    <property type="protein sequence ID" value="AXG98665.1"/>
    <property type="molecule type" value="Genomic_DNA"/>
</dbReference>
<feature type="compositionally biased region" description="Basic and acidic residues" evidence="1">
    <location>
        <begin position="310"/>
        <end position="321"/>
    </location>
</feature>
<accession>A0A345IG43</accession>
<feature type="region of interest" description="Disordered" evidence="1">
    <location>
        <begin position="1"/>
        <end position="46"/>
    </location>
</feature>
<feature type="compositionally biased region" description="Gly residues" evidence="1">
    <location>
        <begin position="270"/>
        <end position="293"/>
    </location>
</feature>
<feature type="compositionally biased region" description="Polar residues" evidence="1">
    <location>
        <begin position="1"/>
        <end position="11"/>
    </location>
</feature>
<organism evidence="2 3">
    <name type="scientific">Deinococcus wulumuqiensis</name>
    <dbReference type="NCBI Taxonomy" id="980427"/>
    <lineage>
        <taxon>Bacteria</taxon>
        <taxon>Thermotogati</taxon>
        <taxon>Deinococcota</taxon>
        <taxon>Deinococci</taxon>
        <taxon>Deinococcales</taxon>
        <taxon>Deinococcaceae</taxon>
        <taxon>Deinococcus</taxon>
    </lineage>
</organism>
<feature type="region of interest" description="Disordered" evidence="1">
    <location>
        <begin position="255"/>
        <end position="341"/>
    </location>
</feature>
<sequence>MSETGWNINSDSAHRQEGDVPRQFAGDDTLPPIHQESGPWRSAPSGRVDDRLLPRLAVPVHLGGEQAAVVLAQRRHEAVVVLQVALAGLTREHLAAAGPLGKREADVGAPGLFEVEAHQRQPGPGGNLQIQAVIEQHGIFAGVPQQLAWLFEPDFAALKPRHDDAGNPGRPPDRRDQHRARRDAAQVEVGGVLVGNGGLPQPLAGARGKRGQGSAAAFALAAQDQQFAAADQHFERLRFPEQALVAPHFPPALLRDEGAGPGDIRDLARGGLGTGGGQGTGPQGHTGNQGEGGKNAAHPPRLKAAPPRRQGPEREEGRGKDLGTGGRLSQGLNPCTLTVRT</sequence>
<reference evidence="2 3" key="1">
    <citation type="submission" date="2018-07" db="EMBL/GenBank/DDBJ databases">
        <title>Complete Genome and Methylome Analysis of Deinococcus wulumuqiensis NEB 479.</title>
        <authorList>
            <person name="Fomenkov A."/>
            <person name="Luyten Y."/>
            <person name="Vincze T."/>
            <person name="Anton B.P."/>
            <person name="Clark T."/>
            <person name="Roberts R.J."/>
            <person name="Morgan R.D."/>
        </authorList>
    </citation>
    <scope>NUCLEOTIDE SEQUENCE [LARGE SCALE GENOMIC DNA]</scope>
    <source>
        <strain evidence="2 3">NEB 479</strain>
    </source>
</reference>
<feature type="compositionally biased region" description="Basic and acidic residues" evidence="1">
    <location>
        <begin position="160"/>
        <end position="176"/>
    </location>
</feature>
<evidence type="ECO:0000256" key="1">
    <source>
        <dbReference type="SAM" id="MobiDB-lite"/>
    </source>
</evidence>
<protein>
    <submittedName>
        <fullName evidence="2">Uncharacterized protein</fullName>
    </submittedName>
</protein>
<name>A0A345IG43_9DEIO</name>
<gene>
    <name evidence="2" type="ORF">DVJ83_05255</name>
</gene>
<feature type="compositionally biased region" description="Basic and acidic residues" evidence="1">
    <location>
        <begin position="255"/>
        <end position="268"/>
    </location>
</feature>
<dbReference type="AlphaFoldDB" id="A0A345IG43"/>
<evidence type="ECO:0000313" key="2">
    <source>
        <dbReference type="EMBL" id="AXG98665.1"/>
    </source>
</evidence>
<evidence type="ECO:0000313" key="3">
    <source>
        <dbReference type="Proteomes" id="UP000253744"/>
    </source>
</evidence>
<feature type="region of interest" description="Disordered" evidence="1">
    <location>
        <begin position="159"/>
        <end position="184"/>
    </location>
</feature>
<feature type="compositionally biased region" description="Polar residues" evidence="1">
    <location>
        <begin position="330"/>
        <end position="341"/>
    </location>
</feature>
<dbReference type="Proteomes" id="UP000253744">
    <property type="component" value="Chromosome"/>
</dbReference>